<proteinExistence type="predicted"/>
<evidence type="ECO:0000313" key="2">
    <source>
        <dbReference type="Proteomes" id="UP000324222"/>
    </source>
</evidence>
<dbReference type="Proteomes" id="UP000324222">
    <property type="component" value="Unassembled WGS sequence"/>
</dbReference>
<dbReference type="EMBL" id="VSRR010003283">
    <property type="protein sequence ID" value="MPC35470.1"/>
    <property type="molecule type" value="Genomic_DNA"/>
</dbReference>
<dbReference type="OrthoDB" id="10262475at2759"/>
<keyword evidence="2" id="KW-1185">Reference proteome</keyword>
<comment type="caution">
    <text evidence="1">The sequence shown here is derived from an EMBL/GenBank/DDBJ whole genome shotgun (WGS) entry which is preliminary data.</text>
</comment>
<name>A0A5B7ELN7_PORTR</name>
<dbReference type="AlphaFoldDB" id="A0A5B7ELN7"/>
<reference evidence="1 2" key="1">
    <citation type="submission" date="2019-05" db="EMBL/GenBank/DDBJ databases">
        <title>Another draft genome of Portunus trituberculatus and its Hox gene families provides insights of decapod evolution.</title>
        <authorList>
            <person name="Jeong J.-H."/>
            <person name="Song I."/>
            <person name="Kim S."/>
            <person name="Choi T."/>
            <person name="Kim D."/>
            <person name="Ryu S."/>
            <person name="Kim W."/>
        </authorList>
    </citation>
    <scope>NUCLEOTIDE SEQUENCE [LARGE SCALE GENOMIC DNA]</scope>
    <source>
        <tissue evidence="1">Muscle</tissue>
    </source>
</reference>
<accession>A0A5B7ELN7</accession>
<gene>
    <name evidence="1" type="primary">bub3_0</name>
    <name evidence="1" type="ORF">E2C01_028892</name>
</gene>
<sequence>MGGGEDEALVVVSFLVIQGRGGIPMERSRLLLISSASRGLKTTRVNPRNILAIACSYMYEQEQIDPMPEDCIFIRRVTDQETKPK</sequence>
<protein>
    <submittedName>
        <fullName evidence="1">Mitotic checkpoint protein BUB3</fullName>
    </submittedName>
</protein>
<organism evidence="1 2">
    <name type="scientific">Portunus trituberculatus</name>
    <name type="common">Swimming crab</name>
    <name type="synonym">Neptunus trituberculatus</name>
    <dbReference type="NCBI Taxonomy" id="210409"/>
    <lineage>
        <taxon>Eukaryota</taxon>
        <taxon>Metazoa</taxon>
        <taxon>Ecdysozoa</taxon>
        <taxon>Arthropoda</taxon>
        <taxon>Crustacea</taxon>
        <taxon>Multicrustacea</taxon>
        <taxon>Malacostraca</taxon>
        <taxon>Eumalacostraca</taxon>
        <taxon>Eucarida</taxon>
        <taxon>Decapoda</taxon>
        <taxon>Pleocyemata</taxon>
        <taxon>Brachyura</taxon>
        <taxon>Eubrachyura</taxon>
        <taxon>Portunoidea</taxon>
        <taxon>Portunidae</taxon>
        <taxon>Portuninae</taxon>
        <taxon>Portunus</taxon>
    </lineage>
</organism>
<evidence type="ECO:0000313" key="1">
    <source>
        <dbReference type="EMBL" id="MPC35470.1"/>
    </source>
</evidence>